<dbReference type="EMBL" id="GECU01024363">
    <property type="protein sequence ID" value="JAS83343.1"/>
    <property type="molecule type" value="Transcribed_RNA"/>
</dbReference>
<sequence>HVPLHQWCNGPALANNLECVEIDRHEPWDVLQKDDGNRLPVSIMNLGHNTTKLLPIANNVSVGKNSRCNILRENPGFVVDQSDVEHAVGIKVLNVVDRQLSLVTASVTDNCPVWERTQTERLSCLVGSDVDIDGAGRGQRTVASQSKAK</sequence>
<proteinExistence type="predicted"/>
<name>A0A1B6I8Y0_9HEMI</name>
<gene>
    <name evidence="1" type="ORF">g.43562</name>
</gene>
<feature type="non-terminal residue" evidence="1">
    <location>
        <position position="1"/>
    </location>
</feature>
<accession>A0A1B6I8Y0</accession>
<organism evidence="1">
    <name type="scientific">Homalodisca liturata</name>
    <dbReference type="NCBI Taxonomy" id="320908"/>
    <lineage>
        <taxon>Eukaryota</taxon>
        <taxon>Metazoa</taxon>
        <taxon>Ecdysozoa</taxon>
        <taxon>Arthropoda</taxon>
        <taxon>Hexapoda</taxon>
        <taxon>Insecta</taxon>
        <taxon>Pterygota</taxon>
        <taxon>Neoptera</taxon>
        <taxon>Paraneoptera</taxon>
        <taxon>Hemiptera</taxon>
        <taxon>Auchenorrhyncha</taxon>
        <taxon>Membracoidea</taxon>
        <taxon>Cicadellidae</taxon>
        <taxon>Cicadellinae</taxon>
        <taxon>Proconiini</taxon>
        <taxon>Homalodisca</taxon>
    </lineage>
</organism>
<reference evidence="1" key="1">
    <citation type="submission" date="2015-11" db="EMBL/GenBank/DDBJ databases">
        <title>De novo transcriptome assembly of four potential Pierce s Disease insect vectors from Arizona vineyards.</title>
        <authorList>
            <person name="Tassone E.E."/>
        </authorList>
    </citation>
    <scope>NUCLEOTIDE SEQUENCE</scope>
</reference>
<protein>
    <submittedName>
        <fullName evidence="1">Uncharacterized protein</fullName>
    </submittedName>
</protein>
<dbReference type="AlphaFoldDB" id="A0A1B6I8Y0"/>
<evidence type="ECO:0000313" key="1">
    <source>
        <dbReference type="EMBL" id="JAS83343.1"/>
    </source>
</evidence>